<evidence type="ECO:0000256" key="1">
    <source>
        <dbReference type="SAM" id="Phobius"/>
    </source>
</evidence>
<keyword evidence="1" id="KW-0812">Transmembrane</keyword>
<dbReference type="EMBL" id="BMAT01001700">
    <property type="protein sequence ID" value="GFR90778.1"/>
    <property type="molecule type" value="Genomic_DNA"/>
</dbReference>
<dbReference type="GO" id="GO:0008757">
    <property type="term" value="F:S-adenosylmethionine-dependent methyltransferase activity"/>
    <property type="evidence" value="ECO:0007669"/>
    <property type="project" value="InterPro"/>
</dbReference>
<evidence type="ECO:0000313" key="3">
    <source>
        <dbReference type="EMBL" id="GFR90778.1"/>
    </source>
</evidence>
<dbReference type="SUPFAM" id="SSF53335">
    <property type="entry name" value="S-adenosyl-L-methionine-dependent methyltransferases"/>
    <property type="match status" value="1"/>
</dbReference>
<dbReference type="AlphaFoldDB" id="A0AAV4GYZ9"/>
<name>A0AAV4GYZ9_9GAST</name>
<gene>
    <name evidence="3" type="ORF">ElyMa_000827600</name>
</gene>
<feature type="transmembrane region" description="Helical" evidence="1">
    <location>
        <begin position="163"/>
        <end position="181"/>
    </location>
</feature>
<feature type="domain" description="Methyltransferase type 11" evidence="2">
    <location>
        <begin position="71"/>
        <end position="165"/>
    </location>
</feature>
<reference evidence="3 4" key="1">
    <citation type="journal article" date="2021" name="Elife">
        <title>Chloroplast acquisition without the gene transfer in kleptoplastic sea slugs, Plakobranchus ocellatus.</title>
        <authorList>
            <person name="Maeda T."/>
            <person name="Takahashi S."/>
            <person name="Yoshida T."/>
            <person name="Shimamura S."/>
            <person name="Takaki Y."/>
            <person name="Nagai Y."/>
            <person name="Toyoda A."/>
            <person name="Suzuki Y."/>
            <person name="Arimoto A."/>
            <person name="Ishii H."/>
            <person name="Satoh N."/>
            <person name="Nishiyama T."/>
            <person name="Hasebe M."/>
            <person name="Maruyama T."/>
            <person name="Minagawa J."/>
            <person name="Obokata J."/>
            <person name="Shigenobu S."/>
        </authorList>
    </citation>
    <scope>NUCLEOTIDE SEQUENCE [LARGE SCALE GENOMIC DNA]</scope>
</reference>
<evidence type="ECO:0000259" key="2">
    <source>
        <dbReference type="Pfam" id="PF08241"/>
    </source>
</evidence>
<dbReference type="InterPro" id="IPR029063">
    <property type="entry name" value="SAM-dependent_MTases_sf"/>
</dbReference>
<dbReference type="Proteomes" id="UP000762676">
    <property type="component" value="Unassembled WGS sequence"/>
</dbReference>
<dbReference type="InterPro" id="IPR013216">
    <property type="entry name" value="Methyltransf_11"/>
</dbReference>
<comment type="caution">
    <text evidence="3">The sequence shown here is derived from an EMBL/GenBank/DDBJ whole genome shotgun (WGS) entry which is preliminary data.</text>
</comment>
<protein>
    <submittedName>
        <fullName evidence="3">Williams-Beuren syndrome chromosomal region 27 protein-like</fullName>
    </submittedName>
</protein>
<dbReference type="PANTHER" id="PTHR43591:SF101">
    <property type="entry name" value="METHYLTRANSFERASE-LIKE PROTEIN 27"/>
    <property type="match status" value="1"/>
</dbReference>
<dbReference type="Gene3D" id="3.40.50.150">
    <property type="entry name" value="Vaccinia Virus protein VP39"/>
    <property type="match status" value="1"/>
</dbReference>
<dbReference type="CDD" id="cd02440">
    <property type="entry name" value="AdoMet_MTases"/>
    <property type="match status" value="1"/>
</dbReference>
<dbReference type="PANTHER" id="PTHR43591">
    <property type="entry name" value="METHYLTRANSFERASE"/>
    <property type="match status" value="1"/>
</dbReference>
<dbReference type="Pfam" id="PF08241">
    <property type="entry name" value="Methyltransf_11"/>
    <property type="match status" value="1"/>
</dbReference>
<keyword evidence="1" id="KW-1133">Transmembrane helix</keyword>
<keyword evidence="1" id="KW-0472">Membrane</keyword>
<keyword evidence="4" id="KW-1185">Reference proteome</keyword>
<accession>A0AAV4GYZ9</accession>
<sequence length="220" mass="24448">MSTERFRQSEEVESNIFRRDITYDESQQQYTEWADYYDATLDDKPKVYSVLVMYEQGVEKLFSDKSQRRCLDLGAGTGLTGERLRKVGYSDFDGVEPNEKMADALKKKGIYKNITVAPIGGDKPLDIPDNSYDLIACGGSFAAGHIPCSAIPEIVRLLKPGQIIVAYLLLSMVVISSIACVKSSSTMFRSTRTGLSLSSMSLRRKGKSRTSNGLFIPIIM</sequence>
<organism evidence="3 4">
    <name type="scientific">Elysia marginata</name>
    <dbReference type="NCBI Taxonomy" id="1093978"/>
    <lineage>
        <taxon>Eukaryota</taxon>
        <taxon>Metazoa</taxon>
        <taxon>Spiralia</taxon>
        <taxon>Lophotrochozoa</taxon>
        <taxon>Mollusca</taxon>
        <taxon>Gastropoda</taxon>
        <taxon>Heterobranchia</taxon>
        <taxon>Euthyneura</taxon>
        <taxon>Panpulmonata</taxon>
        <taxon>Sacoglossa</taxon>
        <taxon>Placobranchoidea</taxon>
        <taxon>Plakobranchidae</taxon>
        <taxon>Elysia</taxon>
    </lineage>
</organism>
<proteinExistence type="predicted"/>
<evidence type="ECO:0000313" key="4">
    <source>
        <dbReference type="Proteomes" id="UP000762676"/>
    </source>
</evidence>